<keyword evidence="2" id="KW-0902">Two-component regulatory system</keyword>
<dbReference type="InterPro" id="IPR001789">
    <property type="entry name" value="Sig_transdc_resp-reg_receiver"/>
</dbReference>
<proteinExistence type="predicted"/>
<dbReference type="CDD" id="cd00130">
    <property type="entry name" value="PAS"/>
    <property type="match status" value="1"/>
</dbReference>
<feature type="domain" description="Response regulatory" evidence="4">
    <location>
        <begin position="446"/>
        <end position="565"/>
    </location>
</feature>
<dbReference type="EMBL" id="NWSV01000019">
    <property type="protein sequence ID" value="PDT01836.1"/>
    <property type="molecule type" value="Genomic_DNA"/>
</dbReference>
<comment type="caution">
    <text evidence="6">The sequence shown here is derived from an EMBL/GenBank/DDBJ whole genome shotgun (WGS) entry which is preliminary data.</text>
</comment>
<dbReference type="PROSITE" id="PS50110">
    <property type="entry name" value="RESPONSE_REGULATORY"/>
    <property type="match status" value="1"/>
</dbReference>
<dbReference type="PROSITE" id="PS50112">
    <property type="entry name" value="PAS"/>
    <property type="match status" value="1"/>
</dbReference>
<dbReference type="Proteomes" id="UP000220768">
    <property type="component" value="Unassembled WGS sequence"/>
</dbReference>
<dbReference type="PANTHER" id="PTHR45339">
    <property type="entry name" value="HYBRID SIGNAL TRANSDUCTION HISTIDINE KINASE J"/>
    <property type="match status" value="1"/>
</dbReference>
<evidence type="ECO:0000256" key="3">
    <source>
        <dbReference type="PROSITE-ProRule" id="PRU00169"/>
    </source>
</evidence>
<dbReference type="SUPFAM" id="SSF55785">
    <property type="entry name" value="PYP-like sensor domain (PAS domain)"/>
    <property type="match status" value="1"/>
</dbReference>
<accession>A0A2A6J6S1</accession>
<dbReference type="Pfam" id="PF08448">
    <property type="entry name" value="PAS_4"/>
    <property type="match status" value="1"/>
</dbReference>
<dbReference type="InterPro" id="IPR011006">
    <property type="entry name" value="CheY-like_superfamily"/>
</dbReference>
<evidence type="ECO:0000256" key="1">
    <source>
        <dbReference type="ARBA" id="ARBA00022553"/>
    </source>
</evidence>
<evidence type="ECO:0000256" key="2">
    <source>
        <dbReference type="ARBA" id="ARBA00023012"/>
    </source>
</evidence>
<evidence type="ECO:0000259" key="5">
    <source>
        <dbReference type="PROSITE" id="PS50112"/>
    </source>
</evidence>
<sequence length="581" mass="65243">MSAGFEKADTSSETDGISADADLQTALFDVVCDSLSAAFIIYDKNDHLIFASRQTLEFFPLPPEMLKPGTRLRDFLGAVYDTGIRQQYDVKQRGSLSREDWLSQKIASHWRERFESVERHGADSWVRFAKRRLPGGYGVTIISDISEDKKREEQWRSDLERVQLTEDILDNLPFPLFVKDRNLTYVAVNLAFCEKYQTSADEVLGRKSADLFSDEIAKRFEESDRHVLETGEMSISRQRQISRDGIERDIVSRKHRIGKPGRYFLVSTMQDLPRDGADLEEFGRASAITTSSHQSYRRAYVPMPSAVERREPAAMEAIVPENFSGRKVLVVTADLAAETAALRTLSKYGFESCSVRGEDEEERFLEIATSSGISLDLLIIDNQMGMRCLELAEQYGIPSLVMDGFQIANELTFQIARHFNRNSRNSGTGADTDWEISISDDVVGLQVLVAEDNDINQIVFSQILEGLGYRHMIAATGDEAVRLWAEHRPQIVLMDISLPGFNGFEAARLIRQMEEAGGATRTPIIGVLTQAFERDRAECVKAGMDDVIMKPVSPDMLEAIFQKHLMDEAVRAAAVAGSRHA</sequence>
<keyword evidence="7" id="KW-1185">Reference proteome</keyword>
<gene>
    <name evidence="6" type="ORF">CO666_23390</name>
</gene>
<dbReference type="RefSeq" id="WP_097614536.1">
    <property type="nucleotide sequence ID" value="NZ_NWSV01000019.1"/>
</dbReference>
<name>A0A2A6J6S1_9HYPH</name>
<dbReference type="SMART" id="SM00091">
    <property type="entry name" value="PAS"/>
    <property type="match status" value="2"/>
</dbReference>
<dbReference type="InterPro" id="IPR000014">
    <property type="entry name" value="PAS"/>
</dbReference>
<evidence type="ECO:0000259" key="4">
    <source>
        <dbReference type="PROSITE" id="PS50110"/>
    </source>
</evidence>
<dbReference type="PANTHER" id="PTHR45339:SF1">
    <property type="entry name" value="HYBRID SIGNAL TRANSDUCTION HISTIDINE KINASE J"/>
    <property type="match status" value="1"/>
</dbReference>
<dbReference type="Pfam" id="PF12860">
    <property type="entry name" value="PAS_7"/>
    <property type="match status" value="1"/>
</dbReference>
<dbReference type="NCBIfam" id="TIGR00229">
    <property type="entry name" value="sensory_box"/>
    <property type="match status" value="1"/>
</dbReference>
<dbReference type="SUPFAM" id="SSF52172">
    <property type="entry name" value="CheY-like"/>
    <property type="match status" value="1"/>
</dbReference>
<keyword evidence="6" id="KW-0418">Kinase</keyword>
<organism evidence="6 7">
    <name type="scientific">Rhizobium chutanense</name>
    <dbReference type="NCBI Taxonomy" id="2035448"/>
    <lineage>
        <taxon>Bacteria</taxon>
        <taxon>Pseudomonadati</taxon>
        <taxon>Pseudomonadota</taxon>
        <taxon>Alphaproteobacteria</taxon>
        <taxon>Hyphomicrobiales</taxon>
        <taxon>Rhizobiaceae</taxon>
        <taxon>Rhizobium/Agrobacterium group</taxon>
        <taxon>Rhizobium</taxon>
    </lineage>
</organism>
<keyword evidence="1 3" id="KW-0597">Phosphoprotein</keyword>
<feature type="domain" description="PAS" evidence="5">
    <location>
        <begin position="161"/>
        <end position="231"/>
    </location>
</feature>
<dbReference type="GO" id="GO:0016301">
    <property type="term" value="F:kinase activity"/>
    <property type="evidence" value="ECO:0007669"/>
    <property type="project" value="UniProtKB-KW"/>
</dbReference>
<dbReference type="Pfam" id="PF00072">
    <property type="entry name" value="Response_reg"/>
    <property type="match status" value="1"/>
</dbReference>
<dbReference type="InterPro" id="IPR013656">
    <property type="entry name" value="PAS_4"/>
</dbReference>
<dbReference type="GO" id="GO:0000160">
    <property type="term" value="P:phosphorelay signal transduction system"/>
    <property type="evidence" value="ECO:0007669"/>
    <property type="project" value="UniProtKB-KW"/>
</dbReference>
<dbReference type="Gene3D" id="3.40.50.2300">
    <property type="match status" value="1"/>
</dbReference>
<dbReference type="InterPro" id="IPR035965">
    <property type="entry name" value="PAS-like_dom_sf"/>
</dbReference>
<feature type="modified residue" description="4-aspartylphosphate" evidence="3">
    <location>
        <position position="495"/>
    </location>
</feature>
<dbReference type="AlphaFoldDB" id="A0A2A6J6S1"/>
<keyword evidence="6" id="KW-0808">Transferase</keyword>
<protein>
    <submittedName>
        <fullName evidence="6">Histidine kinase</fullName>
    </submittedName>
</protein>
<dbReference type="SMART" id="SM00448">
    <property type="entry name" value="REC"/>
    <property type="match status" value="1"/>
</dbReference>
<evidence type="ECO:0000313" key="6">
    <source>
        <dbReference type="EMBL" id="PDT01836.1"/>
    </source>
</evidence>
<evidence type="ECO:0000313" key="7">
    <source>
        <dbReference type="Proteomes" id="UP000220768"/>
    </source>
</evidence>
<dbReference type="Gene3D" id="3.30.450.20">
    <property type="entry name" value="PAS domain"/>
    <property type="match status" value="2"/>
</dbReference>
<reference evidence="6 7" key="1">
    <citation type="submission" date="2017-09" db="EMBL/GenBank/DDBJ databases">
        <title>Comparative genomics of rhizobia isolated from Phaseolus vulgaris in China.</title>
        <authorList>
            <person name="Tong W."/>
        </authorList>
    </citation>
    <scope>NUCLEOTIDE SEQUENCE [LARGE SCALE GENOMIC DNA]</scope>
    <source>
        <strain evidence="6 7">C5</strain>
    </source>
</reference>
<dbReference type="CDD" id="cd17546">
    <property type="entry name" value="REC_hyHK_CKI1_RcsC-like"/>
    <property type="match status" value="1"/>
</dbReference>